<dbReference type="Gene3D" id="3.40.50.1820">
    <property type="entry name" value="alpha/beta hydrolase"/>
    <property type="match status" value="1"/>
</dbReference>
<evidence type="ECO:0000256" key="4">
    <source>
        <dbReference type="ARBA" id="ARBA00022827"/>
    </source>
</evidence>
<keyword evidence="4" id="KW-0274">FAD</keyword>
<comment type="cofactor">
    <cofactor evidence="1">
        <name>FAD</name>
        <dbReference type="ChEBI" id="CHEBI:57692"/>
    </cofactor>
</comment>
<comment type="similarity">
    <text evidence="2">Belongs to the GMC oxidoreductase family.</text>
</comment>
<comment type="caution">
    <text evidence="6">The sequence shown here is derived from an EMBL/GenBank/DDBJ whole genome shotgun (WGS) entry which is preliminary data.</text>
</comment>
<dbReference type="InterPro" id="IPR052542">
    <property type="entry name" value="Cholesterol_Oxidase"/>
</dbReference>
<evidence type="ECO:0000256" key="1">
    <source>
        <dbReference type="ARBA" id="ARBA00001974"/>
    </source>
</evidence>
<dbReference type="PANTHER" id="PTHR47470">
    <property type="entry name" value="CHOLESTEROL OXIDASE"/>
    <property type="match status" value="1"/>
</dbReference>
<dbReference type="RefSeq" id="WP_113981371.1">
    <property type="nucleotide sequence ID" value="NZ_QMEY01000005.1"/>
</dbReference>
<dbReference type="GO" id="GO:0016787">
    <property type="term" value="F:hydrolase activity"/>
    <property type="evidence" value="ECO:0007669"/>
    <property type="project" value="UniProtKB-KW"/>
</dbReference>
<dbReference type="GO" id="GO:0016491">
    <property type="term" value="F:oxidoreductase activity"/>
    <property type="evidence" value="ECO:0007669"/>
    <property type="project" value="UniProtKB-KW"/>
</dbReference>
<evidence type="ECO:0000256" key="5">
    <source>
        <dbReference type="ARBA" id="ARBA00023002"/>
    </source>
</evidence>
<dbReference type="Proteomes" id="UP000253303">
    <property type="component" value="Unassembled WGS sequence"/>
</dbReference>
<keyword evidence="3" id="KW-0285">Flavoprotein</keyword>
<evidence type="ECO:0000256" key="2">
    <source>
        <dbReference type="ARBA" id="ARBA00010790"/>
    </source>
</evidence>
<dbReference type="EMBL" id="QMEY01000005">
    <property type="protein sequence ID" value="RBQ19311.1"/>
    <property type="molecule type" value="Genomic_DNA"/>
</dbReference>
<dbReference type="InterPro" id="IPR029058">
    <property type="entry name" value="AB_hydrolase_fold"/>
</dbReference>
<dbReference type="PANTHER" id="PTHR47470:SF1">
    <property type="entry name" value="FAD-DEPENDENT OXIDOREDUCTASE 2 FAD BINDING DOMAIN-CONTAINING PROTEIN"/>
    <property type="match status" value="1"/>
</dbReference>
<dbReference type="SUPFAM" id="SSF53474">
    <property type="entry name" value="alpha/beta-Hydrolases"/>
    <property type="match status" value="1"/>
</dbReference>
<sequence>MEHRIPRFTLDGVPDAEVTVHPFATEDDLGLKLTRFRHDHGGDGGHGAGGGDEVDGRADGDVVLLLHGLTSSSDIFVMPEITNLVTFLHRNGFADVWTLDFRMSSHFPYDIETRGSTLDDIAHYDYPPALAEIRRHVGERRIHVIAHCLGSLSFSMSLFGGAVDGIASLVCNSVALTPRVPAWSKVKLSFGATAFEYLLGLPYIDPRFSDAPPFSRRWLLAKAVSAFHPECREPACHMQSFMWGSGRPAMYVHRNLARETHTHERLADLNGATGVQYYRHVNKMVRAGRAVKCDLDDPRHVGLPEDYLERAAEIGTPILLLTGDRNNVFADSNIACHRILDKAAPGRHELQILPGYGHIDPIIGKNAHIDVFPRMIDFIKRQAGVSEPWQPASMRT</sequence>
<proteinExistence type="inferred from homology"/>
<evidence type="ECO:0000313" key="7">
    <source>
        <dbReference type="Proteomes" id="UP000253303"/>
    </source>
</evidence>
<reference evidence="6 7" key="1">
    <citation type="submission" date="2018-06" db="EMBL/GenBank/DDBJ databases">
        <title>Sphaerisporangium craniellae sp. nov., isolated from a marine sponge in the South China Sea.</title>
        <authorList>
            <person name="Li L."/>
        </authorList>
    </citation>
    <scope>NUCLEOTIDE SEQUENCE [LARGE SCALE GENOMIC DNA]</scope>
    <source>
        <strain evidence="6 7">LHW63015</strain>
    </source>
</reference>
<dbReference type="OrthoDB" id="9787779at2"/>
<organism evidence="6 7">
    <name type="scientific">Spongiactinospora rosea</name>
    <dbReference type="NCBI Taxonomy" id="2248750"/>
    <lineage>
        <taxon>Bacteria</taxon>
        <taxon>Bacillati</taxon>
        <taxon>Actinomycetota</taxon>
        <taxon>Actinomycetes</taxon>
        <taxon>Streptosporangiales</taxon>
        <taxon>Streptosporangiaceae</taxon>
        <taxon>Spongiactinospora</taxon>
    </lineage>
</organism>
<evidence type="ECO:0000313" key="6">
    <source>
        <dbReference type="EMBL" id="RBQ19311.1"/>
    </source>
</evidence>
<keyword evidence="6" id="KW-0378">Hydrolase</keyword>
<protein>
    <submittedName>
        <fullName evidence="6">Alpha/beta hydrolase</fullName>
    </submittedName>
</protein>
<dbReference type="AlphaFoldDB" id="A0A366LZF2"/>
<gene>
    <name evidence="6" type="ORF">DP939_15390</name>
</gene>
<accession>A0A366LZF2</accession>
<name>A0A366LZF2_9ACTN</name>
<keyword evidence="5" id="KW-0560">Oxidoreductase</keyword>
<keyword evidence="7" id="KW-1185">Reference proteome</keyword>
<evidence type="ECO:0000256" key="3">
    <source>
        <dbReference type="ARBA" id="ARBA00022630"/>
    </source>
</evidence>